<dbReference type="FunFam" id="3.30.200.20:FF:000228">
    <property type="entry name" value="Serine/threonine-protein kinase BIK1"/>
    <property type="match status" value="1"/>
</dbReference>
<gene>
    <name evidence="9" type="ORF">GUJ93_ZPchr0012g19118</name>
</gene>
<keyword evidence="4" id="KW-0418">Kinase</keyword>
<evidence type="ECO:0000256" key="3">
    <source>
        <dbReference type="ARBA" id="ARBA00022741"/>
    </source>
</evidence>
<keyword evidence="7" id="KW-0723">Serine/threonine-protein kinase</keyword>
<reference evidence="9" key="1">
    <citation type="journal article" date="2021" name="bioRxiv">
        <title>Whole Genome Assembly and Annotation of Northern Wild Rice, Zizania palustris L., Supports a Whole Genome Duplication in the Zizania Genus.</title>
        <authorList>
            <person name="Haas M."/>
            <person name="Kono T."/>
            <person name="Macchietto M."/>
            <person name="Millas R."/>
            <person name="McGilp L."/>
            <person name="Shao M."/>
            <person name="Duquette J."/>
            <person name="Hirsch C.N."/>
            <person name="Kimball J."/>
        </authorList>
    </citation>
    <scope>NUCLEOTIDE SEQUENCE</scope>
    <source>
        <tissue evidence="9">Fresh leaf tissue</tissue>
    </source>
</reference>
<proteinExistence type="inferred from homology"/>
<sequence length="403" mass="44726">MHRWIIASCGDMRPLRPVRRRDDASKSASASALPPRLRKMGSEAMMLAVPKDVEEFRTMPAYGHLELFTYDQLKAATGYYSPEQIIGEGGFGVVYKGFIHGAEVAVKELNPEGLQGDREWLTEVNYLGQYSHPNLVELIGYCCDDDHRLLVYEYMANGSLENHLFRRSCNLSWTDRVSIALDVARGLAFLHGAERPIIYRDFKTSNILLDAVGHLAYHLNVFYQLDDNSEVRKSEFGCVQDLKAKLSDFGLAKEGPMGGKTHVSTRVMGTYGYAAPEYMATGHLTAMSDVYGFGVVLLEMLVGRRALEPPSSRLAVRQGGSLVDWARPILIRTKKLEKILDHRMGLQLPQGEHGASPGAVERVARLAYDCLSQNPKVRPAMERVVRTLEAVLAGDGAALAIAR</sequence>
<dbReference type="InterPro" id="IPR008271">
    <property type="entry name" value="Ser/Thr_kinase_AS"/>
</dbReference>
<dbReference type="EMBL" id="JAAALK010000080">
    <property type="protein sequence ID" value="KAG8095257.1"/>
    <property type="molecule type" value="Genomic_DNA"/>
</dbReference>
<dbReference type="PROSITE" id="PS50011">
    <property type="entry name" value="PROTEIN_KINASE_DOM"/>
    <property type="match status" value="1"/>
</dbReference>
<dbReference type="GO" id="GO:0005524">
    <property type="term" value="F:ATP binding"/>
    <property type="evidence" value="ECO:0007669"/>
    <property type="project" value="UniProtKB-UniRule"/>
</dbReference>
<evidence type="ECO:0000256" key="7">
    <source>
        <dbReference type="RuleBase" id="RU000304"/>
    </source>
</evidence>
<dbReference type="OrthoDB" id="4062651at2759"/>
<dbReference type="EC" id="2.7.11.1" evidence="1"/>
<name>A0A8J5WUS4_ZIZPA</name>
<protein>
    <recommendedName>
        <fullName evidence="1">non-specific serine/threonine protein kinase</fullName>
        <ecNumber evidence="1">2.7.11.1</ecNumber>
    </recommendedName>
</protein>
<dbReference type="PROSITE" id="PS00107">
    <property type="entry name" value="PROTEIN_KINASE_ATP"/>
    <property type="match status" value="1"/>
</dbReference>
<feature type="domain" description="Protein kinase" evidence="8">
    <location>
        <begin position="80"/>
        <end position="392"/>
    </location>
</feature>
<dbReference type="Proteomes" id="UP000729402">
    <property type="component" value="Unassembled WGS sequence"/>
</dbReference>
<dbReference type="GO" id="GO:0004674">
    <property type="term" value="F:protein serine/threonine kinase activity"/>
    <property type="evidence" value="ECO:0007669"/>
    <property type="project" value="UniProtKB-KW"/>
</dbReference>
<evidence type="ECO:0000256" key="2">
    <source>
        <dbReference type="ARBA" id="ARBA00022679"/>
    </source>
</evidence>
<dbReference type="PROSITE" id="PS00108">
    <property type="entry name" value="PROTEIN_KINASE_ST"/>
    <property type="match status" value="1"/>
</dbReference>
<evidence type="ECO:0000313" key="10">
    <source>
        <dbReference type="Proteomes" id="UP000729402"/>
    </source>
</evidence>
<evidence type="ECO:0000259" key="8">
    <source>
        <dbReference type="PROSITE" id="PS50011"/>
    </source>
</evidence>
<dbReference type="Pfam" id="PF00069">
    <property type="entry name" value="Pkinase"/>
    <property type="match status" value="1"/>
</dbReference>
<evidence type="ECO:0000256" key="5">
    <source>
        <dbReference type="ARBA" id="ARBA00022840"/>
    </source>
</evidence>
<comment type="similarity">
    <text evidence="7">Belongs to the protein kinase superfamily.</text>
</comment>
<evidence type="ECO:0000313" key="9">
    <source>
        <dbReference type="EMBL" id="KAG8095257.1"/>
    </source>
</evidence>
<comment type="caution">
    <text evidence="9">The sequence shown here is derived from an EMBL/GenBank/DDBJ whole genome shotgun (WGS) entry which is preliminary data.</text>
</comment>
<evidence type="ECO:0000256" key="1">
    <source>
        <dbReference type="ARBA" id="ARBA00012513"/>
    </source>
</evidence>
<dbReference type="InterPro" id="IPR000719">
    <property type="entry name" value="Prot_kinase_dom"/>
</dbReference>
<feature type="binding site" evidence="6">
    <location>
        <position position="107"/>
    </location>
    <ligand>
        <name>ATP</name>
        <dbReference type="ChEBI" id="CHEBI:30616"/>
    </ligand>
</feature>
<keyword evidence="5 6" id="KW-0067">ATP-binding</keyword>
<organism evidence="9 10">
    <name type="scientific">Zizania palustris</name>
    <name type="common">Northern wild rice</name>
    <dbReference type="NCBI Taxonomy" id="103762"/>
    <lineage>
        <taxon>Eukaryota</taxon>
        <taxon>Viridiplantae</taxon>
        <taxon>Streptophyta</taxon>
        <taxon>Embryophyta</taxon>
        <taxon>Tracheophyta</taxon>
        <taxon>Spermatophyta</taxon>
        <taxon>Magnoliopsida</taxon>
        <taxon>Liliopsida</taxon>
        <taxon>Poales</taxon>
        <taxon>Poaceae</taxon>
        <taxon>BOP clade</taxon>
        <taxon>Oryzoideae</taxon>
        <taxon>Oryzeae</taxon>
        <taxon>Zizaniinae</taxon>
        <taxon>Zizania</taxon>
    </lineage>
</organism>
<dbReference type="PANTHER" id="PTHR45621">
    <property type="entry name" value="OS01G0588500 PROTEIN-RELATED"/>
    <property type="match status" value="1"/>
</dbReference>
<keyword evidence="2" id="KW-0808">Transferase</keyword>
<keyword evidence="3 6" id="KW-0547">Nucleotide-binding</keyword>
<dbReference type="InterPro" id="IPR017441">
    <property type="entry name" value="Protein_kinase_ATP_BS"/>
</dbReference>
<keyword evidence="10" id="KW-1185">Reference proteome</keyword>
<accession>A0A8J5WUS4</accession>
<dbReference type="AlphaFoldDB" id="A0A8J5WUS4"/>
<reference evidence="9" key="2">
    <citation type="submission" date="2021-02" db="EMBL/GenBank/DDBJ databases">
        <authorList>
            <person name="Kimball J.A."/>
            <person name="Haas M.W."/>
            <person name="Macchietto M."/>
            <person name="Kono T."/>
            <person name="Duquette J."/>
            <person name="Shao M."/>
        </authorList>
    </citation>
    <scope>NUCLEOTIDE SEQUENCE</scope>
    <source>
        <tissue evidence="9">Fresh leaf tissue</tissue>
    </source>
</reference>
<dbReference type="InterPro" id="IPR050823">
    <property type="entry name" value="Plant_Ser_Thr_Prot_Kinase"/>
</dbReference>
<evidence type="ECO:0000256" key="4">
    <source>
        <dbReference type="ARBA" id="ARBA00022777"/>
    </source>
</evidence>
<evidence type="ECO:0000256" key="6">
    <source>
        <dbReference type="PROSITE-ProRule" id="PRU10141"/>
    </source>
</evidence>